<keyword evidence="13" id="KW-0464">Manganese</keyword>
<evidence type="ECO:0000256" key="6">
    <source>
        <dbReference type="ARBA" id="ARBA00022679"/>
    </source>
</evidence>
<dbReference type="Gene3D" id="2.40.50.140">
    <property type="entry name" value="Nucleic acid-binding proteins"/>
    <property type="match status" value="1"/>
</dbReference>
<evidence type="ECO:0000256" key="10">
    <source>
        <dbReference type="ARBA" id="ARBA00022989"/>
    </source>
</evidence>
<keyword evidence="7" id="KW-0812">Transmembrane</keyword>
<dbReference type="GO" id="GO:0003827">
    <property type="term" value="F:alpha-1,3-mannosylglycoprotein 2-beta-N-acetylglucosaminyltransferase activity"/>
    <property type="evidence" value="ECO:0007669"/>
    <property type="project" value="UniProtKB-EC"/>
</dbReference>
<dbReference type="GO" id="GO:0003697">
    <property type="term" value="F:single-stranded DNA binding"/>
    <property type="evidence" value="ECO:0007669"/>
    <property type="project" value="InterPro"/>
</dbReference>
<dbReference type="InterPro" id="IPR004139">
    <property type="entry name" value="Glyco_trans_13"/>
</dbReference>
<evidence type="ECO:0000256" key="3">
    <source>
        <dbReference type="ARBA" id="ARBA00004922"/>
    </source>
</evidence>
<dbReference type="Pfam" id="PF15490">
    <property type="entry name" value="Ten1_2"/>
    <property type="match status" value="1"/>
</dbReference>
<dbReference type="Pfam" id="PF03071">
    <property type="entry name" value="GNT-I"/>
    <property type="match status" value="1"/>
</dbReference>
<comment type="subcellular location">
    <subcellularLocation>
        <location evidence="2">Golgi apparatus membrane</location>
        <topology evidence="2">Single-pass type II membrane protein</topology>
    </subcellularLocation>
</comment>
<evidence type="ECO:0000256" key="16">
    <source>
        <dbReference type="ARBA" id="ARBA00049421"/>
    </source>
</evidence>
<evidence type="ECO:0000256" key="15">
    <source>
        <dbReference type="ARBA" id="ARBA00041712"/>
    </source>
</evidence>
<organism evidence="18">
    <name type="scientific">Cladocopium goreaui</name>
    <dbReference type="NCBI Taxonomy" id="2562237"/>
    <lineage>
        <taxon>Eukaryota</taxon>
        <taxon>Sar</taxon>
        <taxon>Alveolata</taxon>
        <taxon>Dinophyceae</taxon>
        <taxon>Suessiales</taxon>
        <taxon>Symbiodiniaceae</taxon>
        <taxon>Cladocopium</taxon>
    </lineage>
</organism>
<dbReference type="EMBL" id="CAMXCT030004113">
    <property type="protein sequence ID" value="CAL4795065.1"/>
    <property type="molecule type" value="Genomic_DNA"/>
</dbReference>
<dbReference type="InterPro" id="IPR029044">
    <property type="entry name" value="Nucleotide-diphossugar_trans"/>
</dbReference>
<keyword evidence="12" id="KW-0472">Membrane</keyword>
<evidence type="ECO:0000256" key="13">
    <source>
        <dbReference type="ARBA" id="ARBA00023211"/>
    </source>
</evidence>
<keyword evidence="8" id="KW-0479">Metal-binding</keyword>
<evidence type="ECO:0000256" key="4">
    <source>
        <dbReference type="ARBA" id="ARBA00006492"/>
    </source>
</evidence>
<reference evidence="18" key="1">
    <citation type="submission" date="2022-10" db="EMBL/GenBank/DDBJ databases">
        <authorList>
            <person name="Chen Y."/>
            <person name="Dougan E. K."/>
            <person name="Chan C."/>
            <person name="Rhodes N."/>
            <person name="Thang M."/>
        </authorList>
    </citation>
    <scope>NUCLEOTIDE SEQUENCE</scope>
</reference>
<keyword evidence="6" id="KW-0808">Transferase</keyword>
<evidence type="ECO:0000256" key="17">
    <source>
        <dbReference type="SAM" id="MobiDB-lite"/>
    </source>
</evidence>
<evidence type="ECO:0000256" key="11">
    <source>
        <dbReference type="ARBA" id="ARBA00023034"/>
    </source>
</evidence>
<comment type="similarity">
    <text evidence="4">Belongs to the glycosyltransferase 13 family.</text>
</comment>
<dbReference type="GO" id="GO:0046872">
    <property type="term" value="F:metal ion binding"/>
    <property type="evidence" value="ECO:0007669"/>
    <property type="project" value="UniProtKB-KW"/>
</dbReference>
<dbReference type="EC" id="2.4.1.101" evidence="14"/>
<evidence type="ECO:0000256" key="5">
    <source>
        <dbReference type="ARBA" id="ARBA00022676"/>
    </source>
</evidence>
<dbReference type="EMBL" id="CAMXCT010004113">
    <property type="protein sequence ID" value="CAI4007753.1"/>
    <property type="molecule type" value="Genomic_DNA"/>
</dbReference>
<evidence type="ECO:0000256" key="9">
    <source>
        <dbReference type="ARBA" id="ARBA00022968"/>
    </source>
</evidence>
<dbReference type="Gene3D" id="3.90.550.10">
    <property type="entry name" value="Spore Coat Polysaccharide Biosynthesis Protein SpsA, Chain A"/>
    <property type="match status" value="1"/>
</dbReference>
<comment type="pathway">
    <text evidence="3">Protein modification; protein glycosylation.</text>
</comment>
<dbReference type="InterPro" id="IPR012340">
    <property type="entry name" value="NA-bd_OB-fold"/>
</dbReference>
<protein>
    <recommendedName>
        <fullName evidence="14">alpha-1,3-mannosyl-glycoprotein 2-beta-N-acetylglucosaminyltransferase</fullName>
        <ecNumber evidence="14">2.4.1.101</ecNumber>
    </recommendedName>
    <alternativeName>
        <fullName evidence="15">N-glycosyl-oligosaccharide-glycoprotein N-acetylglucosaminyltransferase I</fullName>
    </alternativeName>
</protein>
<dbReference type="InterPro" id="IPR029146">
    <property type="entry name" value="Ten1_animal_plant"/>
</dbReference>
<evidence type="ECO:0000256" key="7">
    <source>
        <dbReference type="ARBA" id="ARBA00022692"/>
    </source>
</evidence>
<keyword evidence="20" id="KW-1185">Reference proteome</keyword>
<keyword evidence="5" id="KW-0328">Glycosyltransferase</keyword>
<evidence type="ECO:0000313" key="20">
    <source>
        <dbReference type="Proteomes" id="UP001152797"/>
    </source>
</evidence>
<evidence type="ECO:0000256" key="12">
    <source>
        <dbReference type="ARBA" id="ARBA00023136"/>
    </source>
</evidence>
<proteinExistence type="inferred from homology"/>
<evidence type="ECO:0000256" key="8">
    <source>
        <dbReference type="ARBA" id="ARBA00022723"/>
    </source>
</evidence>
<sequence length="572" mass="62772">MPKEAKPRKEPQNSHDDPRRASRTREPRAAKEAARDASHASHASRGAGESGGRGFRRWTSFVICLLGIQALAVLSLWRSGDRLPSETNRAPKGSPNEPAPEAARSNGQVFLGTAPPAAPPAQKKAPLGPEFTGPAAEEGDIAVLLIASGRSVSSLQQTLRPKESTNVKLRVKVNSPKLLEDTYKSTRFSLSEASREAAAELGVAWVGPSPMADFATFDGEAEPWLHYGRSLEHAATKHFAGQSFRSLFVAEEDLIFSSGLFSFLAQLHPLLFEDDSLWCISAWNDYSLAPFASDVSSVLRSSWFSGRAWMVTLRRIREELLPNWSLQQRWRPLLRQWAMAASKECLLPEVSRVAFTNYQCEGVGIRGQCDEEEVDARHRAVSAIFAPRKLGQLGEVGRLKKEKFVTLLGSSWPRNGGLRSAVAVTSVHQLYEDTATPLLLLIEDQEPGAWSFILAPTFSISSARSIDSQEELSPSAGGSVRVTGEVKEVQNGQRLILHDRGSTLQVDASSLIRPVNGVLPGVHVQAVGELEGPQLKARILRVLHNMDMALYEECLLLRRRVEAQYIDIPAPS</sequence>
<comment type="caution">
    <text evidence="18">The sequence shown here is derived from an EMBL/GenBank/DDBJ whole genome shotgun (WGS) entry which is preliminary data.</text>
</comment>
<dbReference type="GO" id="GO:0000139">
    <property type="term" value="C:Golgi membrane"/>
    <property type="evidence" value="ECO:0007669"/>
    <property type="project" value="UniProtKB-SubCell"/>
</dbReference>
<name>A0A9P1GCD2_9DINO</name>
<dbReference type="OrthoDB" id="10546910at2759"/>
<evidence type="ECO:0000313" key="19">
    <source>
        <dbReference type="EMBL" id="CAL4795065.1"/>
    </source>
</evidence>
<dbReference type="PANTHER" id="PTHR10468:SF0">
    <property type="entry name" value="ALPHA-1,3-MANNOSYL-GLYCOPROTEIN 2-BETA-N-ACETYLGLUCOSAMINYLTRANSFERASE"/>
    <property type="match status" value="1"/>
</dbReference>
<dbReference type="EMBL" id="CAMXCT020004113">
    <property type="protein sequence ID" value="CAL1161128.1"/>
    <property type="molecule type" value="Genomic_DNA"/>
</dbReference>
<gene>
    <name evidence="18" type="ORF">C1SCF055_LOCUS33281</name>
</gene>
<dbReference type="Proteomes" id="UP001152797">
    <property type="component" value="Unassembled WGS sequence"/>
</dbReference>
<evidence type="ECO:0000256" key="1">
    <source>
        <dbReference type="ARBA" id="ARBA00001936"/>
    </source>
</evidence>
<dbReference type="AlphaFoldDB" id="A0A9P1GCD2"/>
<dbReference type="GO" id="GO:1990879">
    <property type="term" value="C:CST complex"/>
    <property type="evidence" value="ECO:0007669"/>
    <property type="project" value="InterPro"/>
</dbReference>
<keyword evidence="11" id="KW-0333">Golgi apparatus</keyword>
<accession>A0A9P1GCD2</accession>
<evidence type="ECO:0000313" key="18">
    <source>
        <dbReference type="EMBL" id="CAI4007753.1"/>
    </source>
</evidence>
<keyword evidence="9" id="KW-0735">Signal-anchor</keyword>
<evidence type="ECO:0000256" key="14">
    <source>
        <dbReference type="ARBA" id="ARBA00038949"/>
    </source>
</evidence>
<comment type="cofactor">
    <cofactor evidence="1">
        <name>Mn(2+)</name>
        <dbReference type="ChEBI" id="CHEBI:29035"/>
    </cofactor>
</comment>
<dbReference type="InterPro" id="IPR052261">
    <property type="entry name" value="Glycosyltransferase_13"/>
</dbReference>
<comment type="catalytic activity">
    <reaction evidence="16">
        <text>N(4)-(alpha-D-Man-(1-&gt;3)-[alpha-D-Man-(1-&gt;3)-[alpha-D-Man-(1-&gt;6)]-alpha-D-Man-(1-&gt;6)]-beta-D-Man-(1-&gt;4)-beta-D-GlcNAc-(1-&gt;4)-beta-D-GlcNAc)-L-asparaginyl-[protein] (N-glucan mannose isomer 5A1,2) + UDP-N-acetyl-alpha-D-glucosamine = N(4)-{beta-D-GlcNAc-(1-&gt;2)-alpha-D-Man-(1-&gt;3)-[alpha-D-Man-(1-&gt;3)-[alpha-D-Man-(1-&gt;6)]-alpha-D-Man-(1-&gt;6)]-beta-D-Man-(1-&gt;4)-beta-D-GlcNAc-(1-&gt;4)-beta-D-GlcNAc}-L-asparaginyl-[protein] + UDP + H(+)</text>
        <dbReference type="Rhea" id="RHEA:11456"/>
        <dbReference type="Rhea" id="RHEA-COMP:14367"/>
        <dbReference type="Rhea" id="RHEA-COMP:14368"/>
        <dbReference type="ChEBI" id="CHEBI:15378"/>
        <dbReference type="ChEBI" id="CHEBI:57705"/>
        <dbReference type="ChEBI" id="CHEBI:58223"/>
        <dbReference type="ChEBI" id="CHEBI:59087"/>
        <dbReference type="ChEBI" id="CHEBI:60625"/>
        <dbReference type="EC" id="2.4.1.101"/>
    </reaction>
</comment>
<keyword evidence="10" id="KW-1133">Transmembrane helix</keyword>
<dbReference type="PANTHER" id="PTHR10468">
    <property type="entry name" value="PROTEIN O-LINKED-MANNOSE BETA-1,2-N-ACETYLGLUCOSAMINYLTRANSFERASE 1/ALPHA-1,3-MANNOSYL-GLYCOPROTEIN 2-BETA-N-ACETYLGLUCOSAMINYLTRANSFERASE"/>
    <property type="match status" value="1"/>
</dbReference>
<evidence type="ECO:0000256" key="2">
    <source>
        <dbReference type="ARBA" id="ARBA00004323"/>
    </source>
</evidence>
<feature type="compositionally biased region" description="Basic and acidic residues" evidence="17">
    <location>
        <begin position="1"/>
        <end position="39"/>
    </location>
</feature>
<feature type="region of interest" description="Disordered" evidence="17">
    <location>
        <begin position="1"/>
        <end position="53"/>
    </location>
</feature>
<feature type="region of interest" description="Disordered" evidence="17">
    <location>
        <begin position="83"/>
        <end position="133"/>
    </location>
</feature>
<reference evidence="19 20" key="2">
    <citation type="submission" date="2024-05" db="EMBL/GenBank/DDBJ databases">
        <authorList>
            <person name="Chen Y."/>
            <person name="Shah S."/>
            <person name="Dougan E. K."/>
            <person name="Thang M."/>
            <person name="Chan C."/>
        </authorList>
    </citation>
    <scope>NUCLEOTIDE SEQUENCE [LARGE SCALE GENOMIC DNA]</scope>
</reference>